<accession>A0ABV0VQX7</accession>
<keyword evidence="3" id="KW-1185">Reference proteome</keyword>
<sequence>MGAHRSEGGREWLEQVGAENPDQNPKPWNLMIKHRHVQRRGRRSHTAVRSVRLDTGSVGYTGSSSNPVQSNHNPSPTCEQLHRSSGVHGPAEGSASAQLQ</sequence>
<dbReference type="EMBL" id="JAHRIM010003583">
    <property type="protein sequence ID" value="MEQ2259424.1"/>
    <property type="molecule type" value="Genomic_DNA"/>
</dbReference>
<comment type="caution">
    <text evidence="2">The sequence shown here is derived from an EMBL/GenBank/DDBJ whole genome shotgun (WGS) entry which is preliminary data.</text>
</comment>
<feature type="compositionally biased region" description="Polar residues" evidence="1">
    <location>
        <begin position="58"/>
        <end position="78"/>
    </location>
</feature>
<dbReference type="Proteomes" id="UP001444071">
    <property type="component" value="Unassembled WGS sequence"/>
</dbReference>
<proteinExistence type="predicted"/>
<name>A0ABV0VQX7_9TELE</name>
<feature type="compositionally biased region" description="Basic and acidic residues" evidence="1">
    <location>
        <begin position="1"/>
        <end position="13"/>
    </location>
</feature>
<feature type="compositionally biased region" description="Basic residues" evidence="1">
    <location>
        <begin position="32"/>
        <end position="46"/>
    </location>
</feature>
<gene>
    <name evidence="2" type="ORF">XENORESO_011586</name>
</gene>
<evidence type="ECO:0000313" key="3">
    <source>
        <dbReference type="Proteomes" id="UP001444071"/>
    </source>
</evidence>
<feature type="region of interest" description="Disordered" evidence="1">
    <location>
        <begin position="1"/>
        <end position="100"/>
    </location>
</feature>
<evidence type="ECO:0000313" key="2">
    <source>
        <dbReference type="EMBL" id="MEQ2259424.1"/>
    </source>
</evidence>
<evidence type="ECO:0000256" key="1">
    <source>
        <dbReference type="SAM" id="MobiDB-lite"/>
    </source>
</evidence>
<reference evidence="2 3" key="1">
    <citation type="submission" date="2021-06" db="EMBL/GenBank/DDBJ databases">
        <authorList>
            <person name="Palmer J.M."/>
        </authorList>
    </citation>
    <scope>NUCLEOTIDE SEQUENCE [LARGE SCALE GENOMIC DNA]</scope>
    <source>
        <strain evidence="2 3">XR_2019</strain>
        <tissue evidence="2">Muscle</tissue>
    </source>
</reference>
<organism evidence="2 3">
    <name type="scientific">Xenotaenia resolanae</name>
    <dbReference type="NCBI Taxonomy" id="208358"/>
    <lineage>
        <taxon>Eukaryota</taxon>
        <taxon>Metazoa</taxon>
        <taxon>Chordata</taxon>
        <taxon>Craniata</taxon>
        <taxon>Vertebrata</taxon>
        <taxon>Euteleostomi</taxon>
        <taxon>Actinopterygii</taxon>
        <taxon>Neopterygii</taxon>
        <taxon>Teleostei</taxon>
        <taxon>Neoteleostei</taxon>
        <taxon>Acanthomorphata</taxon>
        <taxon>Ovalentaria</taxon>
        <taxon>Atherinomorphae</taxon>
        <taxon>Cyprinodontiformes</taxon>
        <taxon>Goodeidae</taxon>
        <taxon>Xenotaenia</taxon>
    </lineage>
</organism>
<protein>
    <submittedName>
        <fullName evidence="2">Uncharacterized protein</fullName>
    </submittedName>
</protein>